<reference evidence="16 17" key="1">
    <citation type="submission" date="2012-06" db="EMBL/GenBank/DDBJ databases">
        <title>The complete chromosome of genome of Turneriella parva DSM 21527.</title>
        <authorList>
            <consortium name="US DOE Joint Genome Institute (JGI-PGF)"/>
            <person name="Lucas S."/>
            <person name="Han J."/>
            <person name="Lapidus A."/>
            <person name="Bruce D."/>
            <person name="Goodwin L."/>
            <person name="Pitluck S."/>
            <person name="Peters L."/>
            <person name="Kyrpides N."/>
            <person name="Mavromatis K."/>
            <person name="Ivanova N."/>
            <person name="Mikhailova N."/>
            <person name="Chertkov O."/>
            <person name="Detter J.C."/>
            <person name="Tapia R."/>
            <person name="Han C."/>
            <person name="Land M."/>
            <person name="Hauser L."/>
            <person name="Markowitz V."/>
            <person name="Cheng J.-F."/>
            <person name="Hugenholtz P."/>
            <person name="Woyke T."/>
            <person name="Wu D."/>
            <person name="Gronow S."/>
            <person name="Wellnitz S."/>
            <person name="Brambilla E."/>
            <person name="Klenk H.-P."/>
            <person name="Eisen J.A."/>
        </authorList>
    </citation>
    <scope>NUCLEOTIDE SEQUENCE [LARGE SCALE GENOMIC DNA]</scope>
    <source>
        <strain evidence="17">ATCC BAA-1111 / DSM 21527 / NCTC 11395 / H</strain>
    </source>
</reference>
<feature type="binding site" evidence="14">
    <location>
        <position position="50"/>
    </location>
    <ligand>
        <name>ATP</name>
        <dbReference type="ChEBI" id="CHEBI:30616"/>
    </ligand>
</feature>
<feature type="binding site" evidence="14">
    <location>
        <position position="59"/>
    </location>
    <ligand>
        <name>ATP</name>
        <dbReference type="ChEBI" id="CHEBI:30616"/>
    </ligand>
</feature>
<evidence type="ECO:0000256" key="12">
    <source>
        <dbReference type="ARBA" id="ARBA00048366"/>
    </source>
</evidence>
<feature type="binding site" evidence="14">
    <location>
        <position position="27"/>
    </location>
    <ligand>
        <name>L-threonine</name>
        <dbReference type="ChEBI" id="CHEBI:57926"/>
    </ligand>
</feature>
<accession>I4B551</accession>
<dbReference type="AlphaFoldDB" id="I4B551"/>
<protein>
    <recommendedName>
        <fullName evidence="4 13">Threonylcarbamoyl-AMP synthase</fullName>
        <shortName evidence="13">TC-AMP synthase</shortName>
        <ecNumber evidence="3 13">2.7.7.87</ecNumber>
    </recommendedName>
    <alternativeName>
        <fullName evidence="11 13">L-threonylcarbamoyladenylate synthase</fullName>
    </alternativeName>
</protein>
<dbReference type="KEGG" id="tpx:Turpa_1761"/>
<evidence type="ECO:0000259" key="15">
    <source>
        <dbReference type="PROSITE" id="PS51163"/>
    </source>
</evidence>
<feature type="binding site" evidence="14">
    <location>
        <position position="135"/>
    </location>
    <ligand>
        <name>ATP</name>
        <dbReference type="ChEBI" id="CHEBI:30616"/>
    </ligand>
</feature>
<dbReference type="GO" id="GO:0006450">
    <property type="term" value="P:regulation of translational fidelity"/>
    <property type="evidence" value="ECO:0007669"/>
    <property type="project" value="TreeGrafter"/>
</dbReference>
<feature type="binding site" evidence="14">
    <location>
        <position position="223"/>
    </location>
    <ligand>
        <name>ATP</name>
        <dbReference type="ChEBI" id="CHEBI:30616"/>
    </ligand>
</feature>
<feature type="binding site" evidence="14">
    <location>
        <position position="173"/>
    </location>
    <ligand>
        <name>L-threonine</name>
        <dbReference type="ChEBI" id="CHEBI:57926"/>
    </ligand>
</feature>
<name>I4B551_TURPD</name>
<organism evidence="16 17">
    <name type="scientific">Turneriella parva (strain ATCC BAA-1111 / DSM 21527 / NCTC 11395 / H)</name>
    <name type="common">Leptospira parva</name>
    <dbReference type="NCBI Taxonomy" id="869212"/>
    <lineage>
        <taxon>Bacteria</taxon>
        <taxon>Pseudomonadati</taxon>
        <taxon>Spirochaetota</taxon>
        <taxon>Spirochaetia</taxon>
        <taxon>Leptospirales</taxon>
        <taxon>Leptospiraceae</taxon>
        <taxon>Turneriella</taxon>
    </lineage>
</organism>
<keyword evidence="6 13" id="KW-0808">Transferase</keyword>
<evidence type="ECO:0000256" key="13">
    <source>
        <dbReference type="PIRNR" id="PIRNR004930"/>
    </source>
</evidence>
<dbReference type="PIRSF" id="PIRSF004930">
    <property type="entry name" value="Tln_factor_SUA5"/>
    <property type="match status" value="1"/>
</dbReference>
<keyword evidence="7 13" id="KW-0819">tRNA processing</keyword>
<dbReference type="GO" id="GO:0061710">
    <property type="term" value="F:L-threonylcarbamoyladenylate synthase"/>
    <property type="evidence" value="ECO:0007669"/>
    <property type="project" value="UniProtKB-EC"/>
</dbReference>
<dbReference type="GO" id="GO:0005737">
    <property type="term" value="C:cytoplasm"/>
    <property type="evidence" value="ECO:0007669"/>
    <property type="project" value="UniProtKB-SubCell"/>
</dbReference>
<evidence type="ECO:0000256" key="10">
    <source>
        <dbReference type="ARBA" id="ARBA00022840"/>
    </source>
</evidence>
<proteinExistence type="inferred from homology"/>
<feature type="binding site" evidence="14">
    <location>
        <position position="133"/>
    </location>
    <ligand>
        <name>L-threonine</name>
        <dbReference type="ChEBI" id="CHEBI:57926"/>
    </ligand>
</feature>
<dbReference type="NCBIfam" id="TIGR00057">
    <property type="entry name" value="L-threonylcarbamoyladenylate synthase"/>
    <property type="match status" value="1"/>
</dbReference>
<dbReference type="RefSeq" id="WP_014802917.1">
    <property type="nucleotide sequence ID" value="NC_018020.1"/>
</dbReference>
<dbReference type="GO" id="GO:0008033">
    <property type="term" value="P:tRNA processing"/>
    <property type="evidence" value="ECO:0007669"/>
    <property type="project" value="UniProtKB-KW"/>
</dbReference>
<dbReference type="SUPFAM" id="SSF55821">
    <property type="entry name" value="YrdC/RibB"/>
    <property type="match status" value="1"/>
</dbReference>
<dbReference type="GO" id="GO:0003725">
    <property type="term" value="F:double-stranded RNA binding"/>
    <property type="evidence" value="ECO:0007669"/>
    <property type="project" value="UniProtKB-UniRule"/>
</dbReference>
<evidence type="ECO:0000256" key="7">
    <source>
        <dbReference type="ARBA" id="ARBA00022694"/>
    </source>
</evidence>
<comment type="subcellular location">
    <subcellularLocation>
        <location evidence="1 13">Cytoplasm</location>
    </subcellularLocation>
</comment>
<dbReference type="Pfam" id="PF03481">
    <property type="entry name" value="Sua5_C"/>
    <property type="match status" value="1"/>
</dbReference>
<keyword evidence="8 13" id="KW-0548">Nucleotidyltransferase</keyword>
<dbReference type="Gene3D" id="3.40.50.11030">
    <property type="entry name" value="Threonylcarbamoyl-AMP synthase, C-terminal domain"/>
    <property type="match status" value="1"/>
</dbReference>
<feature type="domain" description="YrdC-like" evidence="15">
    <location>
        <begin position="5"/>
        <end position="191"/>
    </location>
</feature>
<evidence type="ECO:0000313" key="17">
    <source>
        <dbReference type="Proteomes" id="UP000006048"/>
    </source>
</evidence>
<evidence type="ECO:0000256" key="11">
    <source>
        <dbReference type="ARBA" id="ARBA00029774"/>
    </source>
</evidence>
<dbReference type="Gene3D" id="3.90.870.10">
    <property type="entry name" value="DHBP synthase"/>
    <property type="match status" value="1"/>
</dbReference>
<dbReference type="EC" id="2.7.7.87" evidence="3 13"/>
<dbReference type="InterPro" id="IPR005145">
    <property type="entry name" value="Sua5_C"/>
</dbReference>
<dbReference type="InterPro" id="IPR050156">
    <property type="entry name" value="TC-AMP_synthase_SUA5"/>
</dbReference>
<evidence type="ECO:0000256" key="8">
    <source>
        <dbReference type="ARBA" id="ARBA00022695"/>
    </source>
</evidence>
<dbReference type="PROSITE" id="PS51163">
    <property type="entry name" value="YRDC"/>
    <property type="match status" value="1"/>
</dbReference>
<evidence type="ECO:0000256" key="6">
    <source>
        <dbReference type="ARBA" id="ARBA00022679"/>
    </source>
</evidence>
<evidence type="ECO:0000256" key="3">
    <source>
        <dbReference type="ARBA" id="ARBA00012584"/>
    </source>
</evidence>
<keyword evidence="10 13" id="KW-0067">ATP-binding</keyword>
<keyword evidence="9 13" id="KW-0547">Nucleotide-binding</keyword>
<dbReference type="Proteomes" id="UP000006048">
    <property type="component" value="Chromosome"/>
</dbReference>
<dbReference type="InterPro" id="IPR038385">
    <property type="entry name" value="Sua5/YwlC_C"/>
</dbReference>
<dbReference type="GO" id="GO:0005524">
    <property type="term" value="F:ATP binding"/>
    <property type="evidence" value="ECO:0007669"/>
    <property type="project" value="UniProtKB-UniRule"/>
</dbReference>
<comment type="function">
    <text evidence="13">Required for the formation of a threonylcarbamoyl group on adenosine at position 37 (t(6)A37) in tRNAs that read codons beginning with adenine.</text>
</comment>
<evidence type="ECO:0000256" key="4">
    <source>
        <dbReference type="ARBA" id="ARBA00015492"/>
    </source>
</evidence>
<feature type="binding site" evidence="14">
    <location>
        <position position="113"/>
    </location>
    <ligand>
        <name>L-threonine</name>
        <dbReference type="ChEBI" id="CHEBI:57926"/>
    </ligand>
</feature>
<dbReference type="PANTHER" id="PTHR17490">
    <property type="entry name" value="SUA5"/>
    <property type="match status" value="1"/>
</dbReference>
<feature type="binding site" evidence="14">
    <location>
        <position position="187"/>
    </location>
    <ligand>
        <name>ATP</name>
        <dbReference type="ChEBI" id="CHEBI:30616"/>
    </ligand>
</feature>
<sequence>MTELGTNVEKAAELLRRGELVAIPTETVYGLAANALSSDAVLKIYAAKGRPAFNPLIVHVRGAAEFSRYAEEVPELVMQLAAHFSPGPLTFVLKKKSNVPDETTGGGNSVALRVPAHPMALDLLHQLDFPLAAPSANPSGFISPVTAAHVADQLGGLIPYVLDGGACSVGLESTVVAVQGDTITVLRLGGVKISDLQLAAPQATVVTSTTPAAASPGQLRSHYAPRTRLVLGNLDKLIQEHRSKKVAVLALADLPPHQNIVAGAKLSPTRNLDEAARNLFASLHRLDAAGAEIILAERMPEEGFGPAINDRLERASV</sequence>
<dbReference type="InterPro" id="IPR010923">
    <property type="entry name" value="T(6)A37_SUA5"/>
</dbReference>
<dbReference type="HOGENOM" id="CLU_031397_0_0_12"/>
<evidence type="ECO:0000256" key="5">
    <source>
        <dbReference type="ARBA" id="ARBA00022490"/>
    </source>
</evidence>
<evidence type="ECO:0000256" key="9">
    <source>
        <dbReference type="ARBA" id="ARBA00022741"/>
    </source>
</evidence>
<keyword evidence="5 13" id="KW-0963">Cytoplasm</keyword>
<feature type="binding site" evidence="14">
    <location>
        <position position="143"/>
    </location>
    <ligand>
        <name>ATP</name>
        <dbReference type="ChEBI" id="CHEBI:30616"/>
    </ligand>
</feature>
<dbReference type="STRING" id="869212.Turpa_1761"/>
<dbReference type="EMBL" id="CP002959">
    <property type="protein sequence ID" value="AFM12408.1"/>
    <property type="molecule type" value="Genomic_DNA"/>
</dbReference>
<evidence type="ECO:0000313" key="16">
    <source>
        <dbReference type="EMBL" id="AFM12408.1"/>
    </source>
</evidence>
<comment type="catalytic activity">
    <reaction evidence="12 13">
        <text>L-threonine + hydrogencarbonate + ATP = L-threonylcarbamoyladenylate + diphosphate + H2O</text>
        <dbReference type="Rhea" id="RHEA:36407"/>
        <dbReference type="ChEBI" id="CHEBI:15377"/>
        <dbReference type="ChEBI" id="CHEBI:17544"/>
        <dbReference type="ChEBI" id="CHEBI:30616"/>
        <dbReference type="ChEBI" id="CHEBI:33019"/>
        <dbReference type="ChEBI" id="CHEBI:57926"/>
        <dbReference type="ChEBI" id="CHEBI:73682"/>
        <dbReference type="EC" id="2.7.7.87"/>
    </reaction>
</comment>
<keyword evidence="17" id="KW-1185">Reference proteome</keyword>
<dbReference type="InterPro" id="IPR006070">
    <property type="entry name" value="Sua5-like_dom"/>
</dbReference>
<dbReference type="InterPro" id="IPR017945">
    <property type="entry name" value="DHBP_synth_RibB-like_a/b_dom"/>
</dbReference>
<evidence type="ECO:0000256" key="1">
    <source>
        <dbReference type="ARBA" id="ARBA00004496"/>
    </source>
</evidence>
<dbReference type="Pfam" id="PF01300">
    <property type="entry name" value="Sua5_yciO_yrdC"/>
    <property type="match status" value="1"/>
</dbReference>
<evidence type="ECO:0000256" key="2">
    <source>
        <dbReference type="ARBA" id="ARBA00007663"/>
    </source>
</evidence>
<dbReference type="PANTHER" id="PTHR17490:SF16">
    <property type="entry name" value="THREONYLCARBAMOYL-AMP SYNTHASE"/>
    <property type="match status" value="1"/>
</dbReference>
<dbReference type="GO" id="GO:0000049">
    <property type="term" value="F:tRNA binding"/>
    <property type="evidence" value="ECO:0007669"/>
    <property type="project" value="TreeGrafter"/>
</dbReference>
<evidence type="ECO:0000256" key="14">
    <source>
        <dbReference type="PIRSR" id="PIRSR004930-1"/>
    </source>
</evidence>
<comment type="similarity">
    <text evidence="2 13">Belongs to the SUA5 family.</text>
</comment>
<dbReference type="OrthoDB" id="9814580at2"/>
<gene>
    <name evidence="16" type="ordered locus">Turpa_1761</name>
</gene>
<feature type="binding site" evidence="14">
    <location>
        <position position="54"/>
    </location>
    <ligand>
        <name>ATP</name>
        <dbReference type="ChEBI" id="CHEBI:30616"/>
    </ligand>
</feature>